<keyword evidence="1" id="KW-0067">ATP-binding</keyword>
<accession>A0ABQ2WXS1</accession>
<dbReference type="NCBIfam" id="NF033438">
    <property type="entry name" value="BREX_BrxD"/>
    <property type="match status" value="1"/>
</dbReference>
<reference evidence="2" key="1">
    <citation type="journal article" date="2019" name="Int. J. Syst. Evol. Microbiol.">
        <title>The Global Catalogue of Microorganisms (GCM) 10K type strain sequencing project: providing services to taxonomists for standard genome sequencing and annotation.</title>
        <authorList>
            <consortium name="The Broad Institute Genomics Platform"/>
            <consortium name="The Broad Institute Genome Sequencing Center for Infectious Disease"/>
            <person name="Wu L."/>
            <person name="Ma J."/>
        </authorList>
    </citation>
    <scope>NUCLEOTIDE SEQUENCE [LARGE SCALE GENOMIC DNA]</scope>
    <source>
        <strain evidence="2">JCM 4866</strain>
    </source>
</reference>
<dbReference type="SUPFAM" id="SSF52540">
    <property type="entry name" value="P-loop containing nucleoside triphosphate hydrolases"/>
    <property type="match status" value="1"/>
</dbReference>
<dbReference type="EMBL" id="BMWC01000001">
    <property type="protein sequence ID" value="GGW82817.1"/>
    <property type="molecule type" value="Genomic_DNA"/>
</dbReference>
<dbReference type="GO" id="GO:0005524">
    <property type="term" value="F:ATP binding"/>
    <property type="evidence" value="ECO:0007669"/>
    <property type="project" value="UniProtKB-KW"/>
</dbReference>
<keyword evidence="1" id="KW-0547">Nucleotide-binding</keyword>
<evidence type="ECO:0000313" key="1">
    <source>
        <dbReference type="EMBL" id="GGW82817.1"/>
    </source>
</evidence>
<keyword evidence="2" id="KW-1185">Reference proteome</keyword>
<name>A0ABQ2WXS1_9ACTN</name>
<gene>
    <name evidence="1" type="ORF">GCM10010383_08940</name>
</gene>
<dbReference type="Pfam" id="PF10923">
    <property type="entry name" value="BrxC_BrxD"/>
    <property type="match status" value="1"/>
</dbReference>
<sequence length="452" mass="48431">MSTTGSQRPAQVSAARRRTVIDALRRGAVPESGLDLLATGLGRFEAALDAELDAVASGGSVFKAVRGEYGSGKTFFTRWLGERAKRRNFAVAEIQISENETPLHKLETVYRRLTERLTTSSFPPSALRPVVDAWFYALEEDALAAGATEDELPGEVEKLLVARLAEVSRHAPAFATALRGYRAALAAGDEATAAAVLAWLGGQPHVAASARRSAGVRGDLDHFGALGFLQGLLTVLRDSGHTGLFVVLDEVETLQRVRSDARDKALNALRQLIDEVHSGRFPGLYLVITGTPAFYDGQQGVQRLAPLAQRLATDFTTDPRFDNPRAVQIRLPGFDQESLVGLGITIRDLYADAAASPERVRTVVDDAYVADLAKAVGGALGGKVGVAPRLFLKKLVGDVLDRVDQFNDFDPRQHYRLTVASSELTDVERNLAATVSGGSGGSASADDIDLEL</sequence>
<organism evidence="1 2">
    <name type="scientific">Streptomyces lomondensis</name>
    <dbReference type="NCBI Taxonomy" id="68229"/>
    <lineage>
        <taxon>Bacteria</taxon>
        <taxon>Bacillati</taxon>
        <taxon>Actinomycetota</taxon>
        <taxon>Actinomycetes</taxon>
        <taxon>Kitasatosporales</taxon>
        <taxon>Streptomycetaceae</taxon>
        <taxon>Streptomyces</taxon>
    </lineage>
</organism>
<dbReference type="InterPro" id="IPR027417">
    <property type="entry name" value="P-loop_NTPase"/>
</dbReference>
<comment type="caution">
    <text evidence="1">The sequence shown here is derived from an EMBL/GenBank/DDBJ whole genome shotgun (WGS) entry which is preliminary data.</text>
</comment>
<proteinExistence type="predicted"/>
<dbReference type="InterPro" id="IPR021228">
    <property type="entry name" value="BrxD"/>
</dbReference>
<evidence type="ECO:0000313" key="2">
    <source>
        <dbReference type="Proteomes" id="UP000617743"/>
    </source>
</evidence>
<dbReference type="RefSeq" id="WP_190048748.1">
    <property type="nucleotide sequence ID" value="NZ_BMWC01000001.1"/>
</dbReference>
<protein>
    <submittedName>
        <fullName evidence="1">ATP-binding protein</fullName>
    </submittedName>
</protein>
<dbReference type="Proteomes" id="UP000617743">
    <property type="component" value="Unassembled WGS sequence"/>
</dbReference>